<protein>
    <submittedName>
        <fullName evidence="1">Uncharacterized protein</fullName>
    </submittedName>
</protein>
<sequence length="41" mass="4498">MLVKASGDYDSYSLAFCQTEAFHLHHPGVSDGEARSAVPRF</sequence>
<accession>B0CAB6</accession>
<dbReference type="STRING" id="329726.AM1_2851"/>
<dbReference type="HOGENOM" id="CLU_3264061_0_0_3"/>
<dbReference type="KEGG" id="amr:AM1_2851"/>
<organism evidence="1 2">
    <name type="scientific">Acaryochloris marina (strain MBIC 11017)</name>
    <dbReference type="NCBI Taxonomy" id="329726"/>
    <lineage>
        <taxon>Bacteria</taxon>
        <taxon>Bacillati</taxon>
        <taxon>Cyanobacteriota</taxon>
        <taxon>Cyanophyceae</taxon>
        <taxon>Acaryochloridales</taxon>
        <taxon>Acaryochloridaceae</taxon>
        <taxon>Acaryochloris</taxon>
    </lineage>
</organism>
<dbReference type="Proteomes" id="UP000000268">
    <property type="component" value="Chromosome"/>
</dbReference>
<keyword evidence="2" id="KW-1185">Reference proteome</keyword>
<gene>
    <name evidence="1" type="ordered locus">AM1_2851</name>
</gene>
<name>B0CAB6_ACAM1</name>
<dbReference type="AlphaFoldDB" id="B0CAB6"/>
<proteinExistence type="predicted"/>
<evidence type="ECO:0000313" key="2">
    <source>
        <dbReference type="Proteomes" id="UP000000268"/>
    </source>
</evidence>
<dbReference type="EMBL" id="CP000828">
    <property type="protein sequence ID" value="ABW27851.1"/>
    <property type="molecule type" value="Genomic_DNA"/>
</dbReference>
<reference evidence="1 2" key="1">
    <citation type="journal article" date="2008" name="Proc. Natl. Acad. Sci. U.S.A.">
        <title>Niche adaptation and genome expansion in the chlorophyll d-producing cyanobacterium Acaryochloris marina.</title>
        <authorList>
            <person name="Swingley W.D."/>
            <person name="Chen M."/>
            <person name="Cheung P.C."/>
            <person name="Conrad A.L."/>
            <person name="Dejesa L.C."/>
            <person name="Hao J."/>
            <person name="Honchak B.M."/>
            <person name="Karbach L.E."/>
            <person name="Kurdoglu A."/>
            <person name="Lahiri S."/>
            <person name="Mastrian S.D."/>
            <person name="Miyashita H."/>
            <person name="Page L."/>
            <person name="Ramakrishna P."/>
            <person name="Satoh S."/>
            <person name="Sattley W.M."/>
            <person name="Shimada Y."/>
            <person name="Taylor H.L."/>
            <person name="Tomo T."/>
            <person name="Tsuchiya T."/>
            <person name="Wang Z.T."/>
            <person name="Raymond J."/>
            <person name="Mimuro M."/>
            <person name="Blankenship R.E."/>
            <person name="Touchman J.W."/>
        </authorList>
    </citation>
    <scope>NUCLEOTIDE SEQUENCE [LARGE SCALE GENOMIC DNA]</scope>
    <source>
        <strain evidence="2">MBIC 11017</strain>
    </source>
</reference>
<evidence type="ECO:0000313" key="1">
    <source>
        <dbReference type="EMBL" id="ABW27851.1"/>
    </source>
</evidence>